<dbReference type="EMBL" id="HBGA01112855">
    <property type="protein sequence ID" value="CAD9030846.1"/>
    <property type="molecule type" value="Transcribed_RNA"/>
</dbReference>
<protein>
    <submittedName>
        <fullName evidence="1">Uncharacterized protein</fullName>
    </submittedName>
</protein>
<gene>
    <name evidence="1" type="ORF">EGYM00392_LOCUS41988</name>
</gene>
<name>A0A7S1J3M1_9EUGL</name>
<organism evidence="1">
    <name type="scientific">Eutreptiella gymnastica</name>
    <dbReference type="NCBI Taxonomy" id="73025"/>
    <lineage>
        <taxon>Eukaryota</taxon>
        <taxon>Discoba</taxon>
        <taxon>Euglenozoa</taxon>
        <taxon>Euglenida</taxon>
        <taxon>Spirocuta</taxon>
        <taxon>Euglenophyceae</taxon>
        <taxon>Eutreptiales</taxon>
        <taxon>Eutreptiaceae</taxon>
        <taxon>Eutreptiella</taxon>
    </lineage>
</organism>
<reference evidence="1" key="1">
    <citation type="submission" date="2021-01" db="EMBL/GenBank/DDBJ databases">
        <authorList>
            <person name="Corre E."/>
            <person name="Pelletier E."/>
            <person name="Niang G."/>
            <person name="Scheremetjew M."/>
            <person name="Finn R."/>
            <person name="Kale V."/>
            <person name="Holt S."/>
            <person name="Cochrane G."/>
            <person name="Meng A."/>
            <person name="Brown T."/>
            <person name="Cohen L."/>
        </authorList>
    </citation>
    <scope>NUCLEOTIDE SEQUENCE</scope>
    <source>
        <strain evidence="1">NIES-381</strain>
    </source>
</reference>
<sequence>MESKRMATTTGPLTGNCIAAVYTNIQAGNRTNAKNFFVYASRVLHALRHDDHSKSGLGEGTLAPKLFLSRRVGGTLSSKKLGKYHSADHPPWVAVSPVHGERQGVHPEFQRHVKQAEIGCDFDFFFNCQTPF</sequence>
<evidence type="ECO:0000313" key="1">
    <source>
        <dbReference type="EMBL" id="CAD9030846.1"/>
    </source>
</evidence>
<accession>A0A7S1J3M1</accession>
<dbReference type="AlphaFoldDB" id="A0A7S1J3M1"/>
<proteinExistence type="predicted"/>